<accession>A0A8H6R741</accession>
<dbReference type="PANTHER" id="PTHR39615">
    <property type="entry name" value="YALI0E17897P"/>
    <property type="match status" value="1"/>
</dbReference>
<dbReference type="OrthoDB" id="5408025at2759"/>
<feature type="region of interest" description="Disordered" evidence="1">
    <location>
        <begin position="109"/>
        <end position="134"/>
    </location>
</feature>
<reference evidence="2" key="1">
    <citation type="submission" date="2020-04" db="EMBL/GenBank/DDBJ databases">
        <title>Draft genome resource of the tomato pathogen Pseudocercospora fuligena.</title>
        <authorList>
            <person name="Zaccaron A."/>
        </authorList>
    </citation>
    <scope>NUCLEOTIDE SEQUENCE</scope>
    <source>
        <strain evidence="2">PF001</strain>
    </source>
</reference>
<gene>
    <name evidence="2" type="ORF">HII31_12212</name>
</gene>
<dbReference type="Proteomes" id="UP000660729">
    <property type="component" value="Unassembled WGS sequence"/>
</dbReference>
<evidence type="ECO:0000256" key="1">
    <source>
        <dbReference type="SAM" id="MobiDB-lite"/>
    </source>
</evidence>
<sequence>LHTYDSNNTTKPSSIPPKSWRAITMESLTTSRPSSRTILTLTVTTGAVVENAHRQYKAQRSPKEEVPAPQTYNDYMRTLEAAKGFDFDDDEVFCPFNLLTEEDLTSIASSGSDRGSLSSGSPEGSPLQQQVQPTPSVLLSSVPHAYQSATYQQSHTKLHQPMAQRTRNAIPIVDPSTRSVASPPMSVSPGRQMQQQYVRRQW</sequence>
<feature type="compositionally biased region" description="Low complexity" evidence="1">
    <location>
        <begin position="109"/>
        <end position="130"/>
    </location>
</feature>
<evidence type="ECO:0000313" key="2">
    <source>
        <dbReference type="EMBL" id="KAF7186510.1"/>
    </source>
</evidence>
<dbReference type="EMBL" id="JABCIY010000252">
    <property type="protein sequence ID" value="KAF7186510.1"/>
    <property type="molecule type" value="Genomic_DNA"/>
</dbReference>
<dbReference type="PANTHER" id="PTHR39615:SF1">
    <property type="entry name" value="YALI0E17897P"/>
    <property type="match status" value="1"/>
</dbReference>
<feature type="non-terminal residue" evidence="2">
    <location>
        <position position="202"/>
    </location>
</feature>
<proteinExistence type="predicted"/>
<organism evidence="2 3">
    <name type="scientific">Pseudocercospora fuligena</name>
    <dbReference type="NCBI Taxonomy" id="685502"/>
    <lineage>
        <taxon>Eukaryota</taxon>
        <taxon>Fungi</taxon>
        <taxon>Dikarya</taxon>
        <taxon>Ascomycota</taxon>
        <taxon>Pezizomycotina</taxon>
        <taxon>Dothideomycetes</taxon>
        <taxon>Dothideomycetidae</taxon>
        <taxon>Mycosphaerellales</taxon>
        <taxon>Mycosphaerellaceae</taxon>
        <taxon>Pseudocercospora</taxon>
    </lineage>
</organism>
<evidence type="ECO:0000313" key="3">
    <source>
        <dbReference type="Proteomes" id="UP000660729"/>
    </source>
</evidence>
<comment type="caution">
    <text evidence="2">The sequence shown here is derived from an EMBL/GenBank/DDBJ whole genome shotgun (WGS) entry which is preliminary data.</text>
</comment>
<dbReference type="AlphaFoldDB" id="A0A8H6R741"/>
<protein>
    <submittedName>
        <fullName evidence="2">Uncharacterized protein</fullName>
    </submittedName>
</protein>
<feature type="compositionally biased region" description="Polar residues" evidence="1">
    <location>
        <begin position="189"/>
        <end position="202"/>
    </location>
</feature>
<dbReference type="InterPro" id="IPR027915">
    <property type="entry name" value="DUF4452"/>
</dbReference>
<dbReference type="Pfam" id="PF14618">
    <property type="entry name" value="DUF4452"/>
    <property type="match status" value="1"/>
</dbReference>
<feature type="region of interest" description="Disordered" evidence="1">
    <location>
        <begin position="174"/>
        <end position="202"/>
    </location>
</feature>
<keyword evidence="3" id="KW-1185">Reference proteome</keyword>
<name>A0A8H6R741_9PEZI</name>